<dbReference type="Proteomes" id="UP000183988">
    <property type="component" value="Unassembled WGS sequence"/>
</dbReference>
<protein>
    <submittedName>
        <fullName evidence="2">Pimeloyl-ACP methyl ester carboxylesterase</fullName>
    </submittedName>
</protein>
<dbReference type="AlphaFoldDB" id="A0A1M5FKL9"/>
<accession>A0A1M5FKL9</accession>
<dbReference type="PRINTS" id="PR00412">
    <property type="entry name" value="EPOXHYDRLASE"/>
</dbReference>
<dbReference type="InterPro" id="IPR029058">
    <property type="entry name" value="AB_hydrolase_fold"/>
</dbReference>
<sequence>MGVKVYAEYCFNEKPPILLLHGFVASSYSFHKLIPLLKNDFSIITIDLPGFGRSEKSTTFTYSYKNYAKLVLACMDYFKLDTIYLAGHSMGGQISLNIALLQPERIKKLILFASSAYLKRAKKSLILSSYLPFFHLYARHEIQKNGVRETLENVIYDHSLITEELIEEYKRPINEKDFSKSLVRLLRHREGDLSPEQLQRIQKPALLLWGEQDKVVSLKIGKKLAKDLPNAKLLSYKNAGHLITEEKPNELYHEIIKFINS</sequence>
<organism evidence="2 3">
    <name type="scientific">Ornithinibacillus halophilus</name>
    <dbReference type="NCBI Taxonomy" id="930117"/>
    <lineage>
        <taxon>Bacteria</taxon>
        <taxon>Bacillati</taxon>
        <taxon>Bacillota</taxon>
        <taxon>Bacilli</taxon>
        <taxon>Bacillales</taxon>
        <taxon>Bacillaceae</taxon>
        <taxon>Ornithinibacillus</taxon>
    </lineage>
</organism>
<dbReference type="InterPro" id="IPR000639">
    <property type="entry name" value="Epox_hydrolase-like"/>
</dbReference>
<dbReference type="EMBL" id="FQVW01000009">
    <property type="protein sequence ID" value="SHF92046.1"/>
    <property type="molecule type" value="Genomic_DNA"/>
</dbReference>
<dbReference type="PRINTS" id="PR00111">
    <property type="entry name" value="ABHYDROLASE"/>
</dbReference>
<evidence type="ECO:0000259" key="1">
    <source>
        <dbReference type="Pfam" id="PF00561"/>
    </source>
</evidence>
<dbReference type="GO" id="GO:0003824">
    <property type="term" value="F:catalytic activity"/>
    <property type="evidence" value="ECO:0007669"/>
    <property type="project" value="InterPro"/>
</dbReference>
<dbReference type="Gene3D" id="3.40.50.1820">
    <property type="entry name" value="alpha/beta hydrolase"/>
    <property type="match status" value="1"/>
</dbReference>
<dbReference type="STRING" id="930117.SAMN05216225_100918"/>
<dbReference type="PANTHER" id="PTHR46438">
    <property type="entry name" value="ALPHA/BETA-HYDROLASES SUPERFAMILY PROTEIN"/>
    <property type="match status" value="1"/>
</dbReference>
<dbReference type="SUPFAM" id="SSF53474">
    <property type="entry name" value="alpha/beta-Hydrolases"/>
    <property type="match status" value="1"/>
</dbReference>
<gene>
    <name evidence="2" type="ORF">SAMN05216225_100918</name>
</gene>
<name>A0A1M5FKL9_9BACI</name>
<proteinExistence type="predicted"/>
<evidence type="ECO:0000313" key="2">
    <source>
        <dbReference type="EMBL" id="SHF92046.1"/>
    </source>
</evidence>
<dbReference type="PANTHER" id="PTHR46438:SF11">
    <property type="entry name" value="LIPASE-RELATED"/>
    <property type="match status" value="1"/>
</dbReference>
<dbReference type="InterPro" id="IPR000073">
    <property type="entry name" value="AB_hydrolase_1"/>
</dbReference>
<reference evidence="2 3" key="1">
    <citation type="submission" date="2016-11" db="EMBL/GenBank/DDBJ databases">
        <authorList>
            <person name="Jaros S."/>
            <person name="Januszkiewicz K."/>
            <person name="Wedrychowicz H."/>
        </authorList>
    </citation>
    <scope>NUCLEOTIDE SEQUENCE [LARGE SCALE GENOMIC DNA]</scope>
    <source>
        <strain evidence="2 3">IBRC-M 10683</strain>
    </source>
</reference>
<dbReference type="RefSeq" id="WP_072889061.1">
    <property type="nucleotide sequence ID" value="NZ_FQVW01000009.1"/>
</dbReference>
<dbReference type="Pfam" id="PF00561">
    <property type="entry name" value="Abhydrolase_1"/>
    <property type="match status" value="1"/>
</dbReference>
<feature type="domain" description="AB hydrolase-1" evidence="1">
    <location>
        <begin position="15"/>
        <end position="248"/>
    </location>
</feature>
<dbReference type="OrthoDB" id="9808398at2"/>
<evidence type="ECO:0000313" key="3">
    <source>
        <dbReference type="Proteomes" id="UP000183988"/>
    </source>
</evidence>
<keyword evidence="3" id="KW-1185">Reference proteome</keyword>